<evidence type="ECO:0000256" key="1">
    <source>
        <dbReference type="ARBA" id="ARBA00022603"/>
    </source>
</evidence>
<feature type="binding site" evidence="4">
    <location>
        <begin position="116"/>
        <end position="120"/>
    </location>
    <ligand>
        <name>S-adenosyl-L-methionine</name>
        <dbReference type="ChEBI" id="CHEBI:59789"/>
    </ligand>
</feature>
<name>A0A3D9FI94_9SPHN</name>
<feature type="binding site" evidence="4">
    <location>
        <position position="168"/>
    </location>
    <ligand>
        <name>S-adenosyl-L-methionine</name>
        <dbReference type="ChEBI" id="CHEBI:59789"/>
    </ligand>
</feature>
<evidence type="ECO:0000259" key="5">
    <source>
        <dbReference type="Pfam" id="PF13847"/>
    </source>
</evidence>
<dbReference type="InterPro" id="IPR040758">
    <property type="entry name" value="PrmC_N"/>
</dbReference>
<dbReference type="InterPro" id="IPR004556">
    <property type="entry name" value="HemK-like"/>
</dbReference>
<dbReference type="GO" id="GO:0032259">
    <property type="term" value="P:methylation"/>
    <property type="evidence" value="ECO:0007669"/>
    <property type="project" value="UniProtKB-KW"/>
</dbReference>
<feature type="binding site" evidence="4">
    <location>
        <begin position="182"/>
        <end position="185"/>
    </location>
    <ligand>
        <name>substrate</name>
    </ligand>
</feature>
<comment type="catalytic activity">
    <reaction evidence="4">
        <text>L-glutaminyl-[peptide chain release factor] + S-adenosyl-L-methionine = N(5)-methyl-L-glutaminyl-[peptide chain release factor] + S-adenosyl-L-homocysteine + H(+)</text>
        <dbReference type="Rhea" id="RHEA:42896"/>
        <dbReference type="Rhea" id="RHEA-COMP:10271"/>
        <dbReference type="Rhea" id="RHEA-COMP:10272"/>
        <dbReference type="ChEBI" id="CHEBI:15378"/>
        <dbReference type="ChEBI" id="CHEBI:30011"/>
        <dbReference type="ChEBI" id="CHEBI:57856"/>
        <dbReference type="ChEBI" id="CHEBI:59789"/>
        <dbReference type="ChEBI" id="CHEBI:61891"/>
        <dbReference type="EC" id="2.1.1.297"/>
    </reaction>
</comment>
<reference evidence="7 8" key="1">
    <citation type="submission" date="2018-07" db="EMBL/GenBank/DDBJ databases">
        <title>Genomic Encyclopedia of Type Strains, Phase IV (KMG-IV): sequencing the most valuable type-strain genomes for metagenomic binning, comparative biology and taxonomic classification.</title>
        <authorList>
            <person name="Goeker M."/>
        </authorList>
    </citation>
    <scope>NUCLEOTIDE SEQUENCE [LARGE SCALE GENOMIC DNA]</scope>
    <source>
        <strain evidence="7 8">DSM 26725</strain>
    </source>
</reference>
<dbReference type="AlphaFoldDB" id="A0A3D9FI94"/>
<keyword evidence="8" id="KW-1185">Reference proteome</keyword>
<dbReference type="NCBIfam" id="TIGR00536">
    <property type="entry name" value="hemK_fam"/>
    <property type="match status" value="1"/>
</dbReference>
<dbReference type="Gene3D" id="3.40.50.150">
    <property type="entry name" value="Vaccinia Virus protein VP39"/>
    <property type="match status" value="1"/>
</dbReference>
<keyword evidence="2 4" id="KW-0808">Transferase</keyword>
<dbReference type="PANTHER" id="PTHR18895:SF74">
    <property type="entry name" value="MTRF1L RELEASE FACTOR GLUTAMINE METHYLTRANSFERASE"/>
    <property type="match status" value="1"/>
</dbReference>
<dbReference type="GO" id="GO:0003676">
    <property type="term" value="F:nucleic acid binding"/>
    <property type="evidence" value="ECO:0007669"/>
    <property type="project" value="InterPro"/>
</dbReference>
<comment type="similarity">
    <text evidence="4">Belongs to the protein N5-glutamine methyltransferase family. PrmC subfamily.</text>
</comment>
<dbReference type="EMBL" id="QRDP01000004">
    <property type="protein sequence ID" value="RED17297.1"/>
    <property type="molecule type" value="Genomic_DNA"/>
</dbReference>
<dbReference type="PROSITE" id="PS00092">
    <property type="entry name" value="N6_MTASE"/>
    <property type="match status" value="1"/>
</dbReference>
<proteinExistence type="inferred from homology"/>
<dbReference type="InterPro" id="IPR002052">
    <property type="entry name" value="DNA_methylase_N6_adenine_CS"/>
</dbReference>
<dbReference type="RefSeq" id="WP_116236589.1">
    <property type="nucleotide sequence ID" value="NZ_QRDP01000004.1"/>
</dbReference>
<dbReference type="OrthoDB" id="9800643at2"/>
<dbReference type="HAMAP" id="MF_02126">
    <property type="entry name" value="RF_methyltr_PrmC"/>
    <property type="match status" value="1"/>
</dbReference>
<accession>A0A3D9FI94</accession>
<feature type="binding site" evidence="4">
    <location>
        <position position="182"/>
    </location>
    <ligand>
        <name>S-adenosyl-L-methionine</name>
        <dbReference type="ChEBI" id="CHEBI:59789"/>
    </ligand>
</feature>
<feature type="binding site" evidence="4">
    <location>
        <position position="139"/>
    </location>
    <ligand>
        <name>S-adenosyl-L-methionine</name>
        <dbReference type="ChEBI" id="CHEBI:59789"/>
    </ligand>
</feature>
<evidence type="ECO:0000313" key="8">
    <source>
        <dbReference type="Proteomes" id="UP000256310"/>
    </source>
</evidence>
<dbReference type="GO" id="GO:0102559">
    <property type="term" value="F:peptide chain release factor N(5)-glutamine methyltransferase activity"/>
    <property type="evidence" value="ECO:0007669"/>
    <property type="project" value="UniProtKB-EC"/>
</dbReference>
<dbReference type="InterPro" id="IPR019874">
    <property type="entry name" value="RF_methyltr_PrmC"/>
</dbReference>
<dbReference type="Proteomes" id="UP000256310">
    <property type="component" value="Unassembled WGS sequence"/>
</dbReference>
<dbReference type="Pfam" id="PF13847">
    <property type="entry name" value="Methyltransf_31"/>
    <property type="match status" value="1"/>
</dbReference>
<feature type="domain" description="Release factor glutamine methyltransferase N-terminal" evidence="6">
    <location>
        <begin position="5"/>
        <end position="71"/>
    </location>
</feature>
<dbReference type="SUPFAM" id="SSF53335">
    <property type="entry name" value="S-adenosyl-L-methionine-dependent methyltransferases"/>
    <property type="match status" value="1"/>
</dbReference>
<sequence length="272" mass="29093">MKVRDALRAATETLAKTSESPRLDAELLMAHILGESREAVVLGGLDAETPSGFEALVERRAAHEPLAYITGSREFWSLDFAVGPGVLIPRPDSETLLETAVRELAGRPPSTILDLGTGSGALLLAALGEWPSATGMGIDQSDTALAYARENAARLGLTERARFRKGHWGDAETERYDLILCNPPYVDPAASLMPDVADFEPGEALFADDDGMADYRYIIPQLPELLSDGGIACVELGVGQASSVAELCERQGLFSAISRDLAGLERCLLIHS</sequence>
<dbReference type="NCBIfam" id="TIGR03534">
    <property type="entry name" value="RF_mod_PrmC"/>
    <property type="match status" value="1"/>
</dbReference>
<keyword evidence="1 4" id="KW-0489">Methyltransferase</keyword>
<feature type="domain" description="Methyltransferase" evidence="5">
    <location>
        <begin position="111"/>
        <end position="249"/>
    </location>
</feature>
<dbReference type="PANTHER" id="PTHR18895">
    <property type="entry name" value="HEMK METHYLTRANSFERASE"/>
    <property type="match status" value="1"/>
</dbReference>
<organism evidence="7 8">
    <name type="scientific">Parasphingopyxis lamellibrachiae</name>
    <dbReference type="NCBI Taxonomy" id="680125"/>
    <lineage>
        <taxon>Bacteria</taxon>
        <taxon>Pseudomonadati</taxon>
        <taxon>Pseudomonadota</taxon>
        <taxon>Alphaproteobacteria</taxon>
        <taxon>Sphingomonadales</taxon>
        <taxon>Sphingomonadaceae</taxon>
        <taxon>Parasphingopyxis</taxon>
    </lineage>
</organism>
<protein>
    <recommendedName>
        <fullName evidence="4">Release factor glutamine methyltransferase</fullName>
        <shortName evidence="4">RF MTase</shortName>
        <ecNumber evidence="4">2.1.1.297</ecNumber>
    </recommendedName>
    <alternativeName>
        <fullName evidence="4">N5-glutamine methyltransferase PrmC</fullName>
    </alternativeName>
    <alternativeName>
        <fullName evidence="4">Protein-(glutamine-N5) MTase PrmC</fullName>
    </alternativeName>
    <alternativeName>
        <fullName evidence="4">Protein-glutamine N-methyltransferase PrmC</fullName>
    </alternativeName>
</protein>
<gene>
    <name evidence="4" type="primary">prmC</name>
    <name evidence="7" type="ORF">DFR46_2337</name>
</gene>
<evidence type="ECO:0000259" key="6">
    <source>
        <dbReference type="Pfam" id="PF17827"/>
    </source>
</evidence>
<dbReference type="EC" id="2.1.1.297" evidence="4"/>
<dbReference type="InterPro" id="IPR029063">
    <property type="entry name" value="SAM-dependent_MTases_sf"/>
</dbReference>
<dbReference type="InterPro" id="IPR050320">
    <property type="entry name" value="N5-glutamine_MTase"/>
</dbReference>
<dbReference type="Pfam" id="PF17827">
    <property type="entry name" value="PrmC_N"/>
    <property type="match status" value="1"/>
</dbReference>
<evidence type="ECO:0000256" key="2">
    <source>
        <dbReference type="ARBA" id="ARBA00022679"/>
    </source>
</evidence>
<dbReference type="InterPro" id="IPR025714">
    <property type="entry name" value="Methyltranfer_dom"/>
</dbReference>
<dbReference type="Gene3D" id="1.10.8.10">
    <property type="entry name" value="DNA helicase RuvA subunit, C-terminal domain"/>
    <property type="match status" value="1"/>
</dbReference>
<evidence type="ECO:0000313" key="7">
    <source>
        <dbReference type="EMBL" id="RED17297.1"/>
    </source>
</evidence>
<comment type="caution">
    <text evidence="7">The sequence shown here is derived from an EMBL/GenBank/DDBJ whole genome shotgun (WGS) entry which is preliminary data.</text>
</comment>
<dbReference type="CDD" id="cd02440">
    <property type="entry name" value="AdoMet_MTases"/>
    <property type="match status" value="1"/>
</dbReference>
<comment type="function">
    <text evidence="4">Methylates the class 1 translation termination release factors RF1/PrfA and RF2/PrfB on the glutamine residue of the universally conserved GGQ motif.</text>
</comment>
<evidence type="ECO:0000256" key="4">
    <source>
        <dbReference type="HAMAP-Rule" id="MF_02126"/>
    </source>
</evidence>
<keyword evidence="3 4" id="KW-0949">S-adenosyl-L-methionine</keyword>
<evidence type="ECO:0000256" key="3">
    <source>
        <dbReference type="ARBA" id="ARBA00022691"/>
    </source>
</evidence>